<dbReference type="InterPro" id="IPR000594">
    <property type="entry name" value="ThiF_NAD_FAD-bd"/>
</dbReference>
<dbReference type="EMBL" id="JADGMQ010000001">
    <property type="protein sequence ID" value="MBI1619641.1"/>
    <property type="molecule type" value="Genomic_DNA"/>
</dbReference>
<dbReference type="Gene3D" id="3.40.50.720">
    <property type="entry name" value="NAD(P)-binding Rossmann-like Domain"/>
    <property type="match status" value="1"/>
</dbReference>
<sequence length="564" mass="61498">MKFWWIVDSAKLAAEKSAVEAVASGESWFELERWRFHENMFCAEGILIAHGHRYPIRLIYPDQYPEVPAWVEPQDEVRWSSHQYGKGTLCLELRPDNWNVGATGADVLRSAYNLLVIENPLGGAEDRAPSAHDVGDLQAYDWGEFPVLIGAGCLSRIRSGISSNINALRWLAHDDMWPIMIHDEEDQRAMQRPPDASMESWRVALPVYISENSSPPPGALDRVGLVQAAGFDPVTAAVVEASTAAVVIFPAGDQVEIVHLVTDGGTFRRRVFILPDENGARSARAEEGRAKRVTIVGAGSVGSKVAETLLRSGVHHLTLVDGDVMLPGNLERHALDWRDIGFRKVHGLKRHLLHIVPGADIRVIDANLNWQRSAKTHAWQVETLAEGHVIVDATGDPATALFLAAVAEANSLAFVSVEVFEGGIGALIATCVPPRDPPFVEGRATFLAWCDAQGIKPPEAGPRRYEMLATDGTPMIADDAAVTMTAGHAARAILDIVDGRLPPAEAAWLLLGYQRNWLFDGHGHTIRLNVGERGERAPTTEDPEAISFALKLFKERAGEDSAGG</sequence>
<dbReference type="Proteomes" id="UP000601789">
    <property type="component" value="Unassembled WGS sequence"/>
</dbReference>
<evidence type="ECO:0000313" key="3">
    <source>
        <dbReference type="Proteomes" id="UP000601789"/>
    </source>
</evidence>
<dbReference type="Pfam" id="PF00899">
    <property type="entry name" value="ThiF"/>
    <property type="match status" value="1"/>
</dbReference>
<dbReference type="PANTHER" id="PTHR43267">
    <property type="entry name" value="TRNA THREONYLCARBAMOYLADENOSINE DEHYDRATASE"/>
    <property type="match status" value="1"/>
</dbReference>
<dbReference type="PANTHER" id="PTHR43267:SF1">
    <property type="entry name" value="TRNA THREONYLCARBAMOYLADENOSINE DEHYDRATASE"/>
    <property type="match status" value="1"/>
</dbReference>
<dbReference type="SUPFAM" id="SSF54495">
    <property type="entry name" value="UBC-like"/>
    <property type="match status" value="1"/>
</dbReference>
<accession>A0ABS0S8M4</accession>
<evidence type="ECO:0000313" key="2">
    <source>
        <dbReference type="EMBL" id="MBI1619641.1"/>
    </source>
</evidence>
<reference evidence="2 3" key="1">
    <citation type="submission" date="2020-10" db="EMBL/GenBank/DDBJ databases">
        <title>Aquamicrobium zhengzhouensis sp. nov., a exopolysaccharide producing bacterium isolated from farmland soil.</title>
        <authorList>
            <person name="Wang X."/>
        </authorList>
    </citation>
    <scope>NUCLEOTIDE SEQUENCE [LARGE SCALE GENOMIC DNA]</scope>
    <source>
        <strain evidence="3">cd-1</strain>
    </source>
</reference>
<comment type="caution">
    <text evidence="2">The sequence shown here is derived from an EMBL/GenBank/DDBJ whole genome shotgun (WGS) entry which is preliminary data.</text>
</comment>
<dbReference type="InterPro" id="IPR035985">
    <property type="entry name" value="Ubiquitin-activating_enz"/>
</dbReference>
<organism evidence="2 3">
    <name type="scientific">Aquamicrobium zhengzhouense</name>
    <dbReference type="NCBI Taxonomy" id="2781738"/>
    <lineage>
        <taxon>Bacteria</taxon>
        <taxon>Pseudomonadati</taxon>
        <taxon>Pseudomonadota</taxon>
        <taxon>Alphaproteobacteria</taxon>
        <taxon>Hyphomicrobiales</taxon>
        <taxon>Phyllobacteriaceae</taxon>
        <taxon>Aquamicrobium</taxon>
    </lineage>
</organism>
<protein>
    <submittedName>
        <fullName evidence="2">ThiF family adenylyltransferase</fullName>
    </submittedName>
</protein>
<proteinExistence type="predicted"/>
<gene>
    <name evidence="2" type="ORF">IOD40_03035</name>
</gene>
<keyword evidence="2" id="KW-0808">Transferase</keyword>
<keyword evidence="3" id="KW-1185">Reference proteome</keyword>
<dbReference type="InterPro" id="IPR045886">
    <property type="entry name" value="ThiF/MoeB/HesA"/>
</dbReference>
<dbReference type="RefSeq" id="WP_198474127.1">
    <property type="nucleotide sequence ID" value="NZ_JADGMQ010000001.1"/>
</dbReference>
<dbReference type="SUPFAM" id="SSF69572">
    <property type="entry name" value="Activating enzymes of the ubiquitin-like proteins"/>
    <property type="match status" value="1"/>
</dbReference>
<keyword evidence="2" id="KW-0548">Nucleotidyltransferase</keyword>
<feature type="domain" description="THIF-type NAD/FAD binding fold" evidence="1">
    <location>
        <begin position="289"/>
        <end position="428"/>
    </location>
</feature>
<dbReference type="CDD" id="cd00195">
    <property type="entry name" value="UBCc_UEV"/>
    <property type="match status" value="1"/>
</dbReference>
<dbReference type="InterPro" id="IPR016135">
    <property type="entry name" value="UBQ-conjugating_enzyme/RWD"/>
</dbReference>
<dbReference type="GO" id="GO:0016779">
    <property type="term" value="F:nucleotidyltransferase activity"/>
    <property type="evidence" value="ECO:0007669"/>
    <property type="project" value="UniProtKB-KW"/>
</dbReference>
<name>A0ABS0S8M4_9HYPH</name>
<evidence type="ECO:0000259" key="1">
    <source>
        <dbReference type="Pfam" id="PF00899"/>
    </source>
</evidence>